<dbReference type="PANTHER" id="PTHR11905">
    <property type="entry name" value="ADAM A DISINTEGRIN AND METALLOPROTEASE DOMAIN"/>
    <property type="match status" value="1"/>
</dbReference>
<dbReference type="CTD" id="20210721"/>
<dbReference type="InterPro" id="IPR006586">
    <property type="entry name" value="ADAM_Cys-rich"/>
</dbReference>
<feature type="domain" description="EGF-like" evidence="8">
    <location>
        <begin position="306"/>
        <end position="338"/>
    </location>
</feature>
<dbReference type="Proteomes" id="UP000015101">
    <property type="component" value="Unassembled WGS sequence"/>
</dbReference>
<reference evidence="13" key="1">
    <citation type="submission" date="2012-12" db="EMBL/GenBank/DDBJ databases">
        <authorList>
            <person name="Hellsten U."/>
            <person name="Grimwood J."/>
            <person name="Chapman J.A."/>
            <person name="Shapiro H."/>
            <person name="Aerts A."/>
            <person name="Otillar R.P."/>
            <person name="Terry A.Y."/>
            <person name="Boore J.L."/>
            <person name="Simakov O."/>
            <person name="Marletaz F."/>
            <person name="Cho S.-J."/>
            <person name="Edsinger-Gonzales E."/>
            <person name="Havlak P."/>
            <person name="Kuo D.-H."/>
            <person name="Larsson T."/>
            <person name="Lv J."/>
            <person name="Arendt D."/>
            <person name="Savage R."/>
            <person name="Osoegawa K."/>
            <person name="de Jong P."/>
            <person name="Lindberg D.R."/>
            <person name="Seaver E.C."/>
            <person name="Weisblat D.A."/>
            <person name="Putnam N.H."/>
            <person name="Grigoriev I.V."/>
            <person name="Rokhsar D.S."/>
        </authorList>
    </citation>
    <scope>NUCLEOTIDE SEQUENCE</scope>
</reference>
<dbReference type="EnsemblMetazoa" id="HelroT187932">
    <property type="protein sequence ID" value="HelroP187932"/>
    <property type="gene ID" value="HelroG187932"/>
</dbReference>
<protein>
    <recommendedName>
        <fullName evidence="14">Disintegrin domain-containing protein</fullName>
    </recommendedName>
</protein>
<dbReference type="RefSeq" id="XP_009009346.1">
    <property type="nucleotide sequence ID" value="XM_009011098.1"/>
</dbReference>
<evidence type="ECO:0000256" key="7">
    <source>
        <dbReference type="PROSITE-ProRule" id="PRU00276"/>
    </source>
</evidence>
<dbReference type="KEGG" id="hro:HELRODRAFT_187932"/>
<dbReference type="Pfam" id="PF00200">
    <property type="entry name" value="Disintegrin"/>
    <property type="match status" value="1"/>
</dbReference>
<feature type="disulfide bond" evidence="7">
    <location>
        <begin position="15"/>
        <end position="20"/>
    </location>
</feature>
<evidence type="ECO:0000313" key="13">
    <source>
        <dbReference type="Proteomes" id="UP000015101"/>
    </source>
</evidence>
<dbReference type="InParanoid" id="T1FPH4"/>
<keyword evidence="2" id="KW-0812">Transmembrane</keyword>
<feature type="domain" description="Peptidase M12B" evidence="10">
    <location>
        <begin position="1"/>
        <end position="59"/>
    </location>
</feature>
<evidence type="ECO:0000259" key="8">
    <source>
        <dbReference type="PROSITE" id="PS50026"/>
    </source>
</evidence>
<keyword evidence="6" id="KW-1015">Disulfide bond</keyword>
<dbReference type="PROSITE" id="PS50214">
    <property type="entry name" value="DISINTEGRIN_2"/>
    <property type="match status" value="1"/>
</dbReference>
<dbReference type="AlphaFoldDB" id="T1FPH4"/>
<dbReference type="SMART" id="SM00050">
    <property type="entry name" value="DISIN"/>
    <property type="match status" value="1"/>
</dbReference>
<organism evidence="12 13">
    <name type="scientific">Helobdella robusta</name>
    <name type="common">Californian leech</name>
    <dbReference type="NCBI Taxonomy" id="6412"/>
    <lineage>
        <taxon>Eukaryota</taxon>
        <taxon>Metazoa</taxon>
        <taxon>Spiralia</taxon>
        <taxon>Lophotrochozoa</taxon>
        <taxon>Annelida</taxon>
        <taxon>Clitellata</taxon>
        <taxon>Hirudinea</taxon>
        <taxon>Rhynchobdellida</taxon>
        <taxon>Glossiphoniidae</taxon>
        <taxon>Helobdella</taxon>
    </lineage>
</organism>
<dbReference type="InterPro" id="IPR001762">
    <property type="entry name" value="Disintegrin_dom"/>
</dbReference>
<dbReference type="InterPro" id="IPR024079">
    <property type="entry name" value="MetalloPept_cat_dom_sf"/>
</dbReference>
<dbReference type="Pfam" id="PF08516">
    <property type="entry name" value="ADAM_CR"/>
    <property type="match status" value="1"/>
</dbReference>
<evidence type="ECO:0000256" key="3">
    <source>
        <dbReference type="ARBA" id="ARBA00022989"/>
    </source>
</evidence>
<dbReference type="GeneID" id="20210721"/>
<evidence type="ECO:0000256" key="6">
    <source>
        <dbReference type="PROSITE-ProRule" id="PRU00076"/>
    </source>
</evidence>
<keyword evidence="3" id="KW-1133">Transmembrane helix</keyword>
<dbReference type="Gene3D" id="4.10.70.10">
    <property type="entry name" value="Disintegrin domain"/>
    <property type="match status" value="1"/>
</dbReference>
<keyword evidence="4" id="KW-0472">Membrane</keyword>
<evidence type="ECO:0000259" key="10">
    <source>
        <dbReference type="PROSITE" id="PS50215"/>
    </source>
</evidence>
<name>T1FPH4_HELRO</name>
<dbReference type="GO" id="GO:0006509">
    <property type="term" value="P:membrane protein ectodomain proteolysis"/>
    <property type="evidence" value="ECO:0000318"/>
    <property type="project" value="GO_Central"/>
</dbReference>
<evidence type="ECO:0000313" key="12">
    <source>
        <dbReference type="EnsemblMetazoa" id="HelroP187932"/>
    </source>
</evidence>
<dbReference type="GO" id="GO:0004222">
    <property type="term" value="F:metalloendopeptidase activity"/>
    <property type="evidence" value="ECO:0000318"/>
    <property type="project" value="GO_Central"/>
</dbReference>
<feature type="disulfide bond" evidence="5">
    <location>
        <begin position="126"/>
        <end position="146"/>
    </location>
</feature>
<dbReference type="EMBL" id="KB095811">
    <property type="protein sequence ID" value="ESO12626.1"/>
    <property type="molecule type" value="Genomic_DNA"/>
</dbReference>
<proteinExistence type="predicted"/>
<dbReference type="SUPFAM" id="SSF55486">
    <property type="entry name" value="Metalloproteases ('zincins'), catalytic domain"/>
    <property type="match status" value="1"/>
</dbReference>
<dbReference type="HOGENOM" id="CLU_747178_0_0_1"/>
<dbReference type="InterPro" id="IPR000742">
    <property type="entry name" value="EGF"/>
</dbReference>
<dbReference type="PROSITE" id="PS50026">
    <property type="entry name" value="EGF_3"/>
    <property type="match status" value="1"/>
</dbReference>
<comment type="caution">
    <text evidence="6">Lacks conserved residue(s) required for the propagation of feature annotation.</text>
</comment>
<reference evidence="11 13" key="2">
    <citation type="journal article" date="2013" name="Nature">
        <title>Insights into bilaterian evolution from three spiralian genomes.</title>
        <authorList>
            <person name="Simakov O."/>
            <person name="Marletaz F."/>
            <person name="Cho S.J."/>
            <person name="Edsinger-Gonzales E."/>
            <person name="Havlak P."/>
            <person name="Hellsten U."/>
            <person name="Kuo D.H."/>
            <person name="Larsson T."/>
            <person name="Lv J."/>
            <person name="Arendt D."/>
            <person name="Savage R."/>
            <person name="Osoegawa K."/>
            <person name="de Jong P."/>
            <person name="Grimwood J."/>
            <person name="Chapman J.A."/>
            <person name="Shapiro H."/>
            <person name="Aerts A."/>
            <person name="Otillar R.P."/>
            <person name="Terry A.Y."/>
            <person name="Boore J.L."/>
            <person name="Grigoriev I.V."/>
            <person name="Lindberg D.R."/>
            <person name="Seaver E.C."/>
            <person name="Weisblat D.A."/>
            <person name="Putnam N.H."/>
            <person name="Rokhsar D.S."/>
        </authorList>
    </citation>
    <scope>NUCLEOTIDE SEQUENCE</scope>
</reference>
<accession>T1FPH4</accession>
<feature type="domain" description="Disintegrin" evidence="9">
    <location>
        <begin position="64"/>
        <end position="154"/>
    </location>
</feature>
<evidence type="ECO:0000256" key="1">
    <source>
        <dbReference type="ARBA" id="ARBA00004167"/>
    </source>
</evidence>
<keyword evidence="6" id="KW-0245">EGF-like domain</keyword>
<evidence type="ECO:0000256" key="5">
    <source>
        <dbReference type="PROSITE-ProRule" id="PRU00068"/>
    </source>
</evidence>
<dbReference type="SUPFAM" id="SSF57552">
    <property type="entry name" value="Blood coagulation inhibitor (disintegrin)"/>
    <property type="match status" value="1"/>
</dbReference>
<reference evidence="12" key="3">
    <citation type="submission" date="2015-06" db="UniProtKB">
        <authorList>
            <consortium name="EnsemblMetazoa"/>
        </authorList>
    </citation>
    <scope>IDENTIFICATION</scope>
</reference>
<feature type="disulfide bond" evidence="6">
    <location>
        <begin position="310"/>
        <end position="320"/>
    </location>
</feature>
<evidence type="ECO:0000256" key="4">
    <source>
        <dbReference type="ARBA" id="ARBA00023136"/>
    </source>
</evidence>
<evidence type="ECO:0000259" key="9">
    <source>
        <dbReference type="PROSITE" id="PS50214"/>
    </source>
</evidence>
<keyword evidence="13" id="KW-1185">Reference proteome</keyword>
<gene>
    <name evidence="12" type="primary">20210721</name>
    <name evidence="11" type="ORF">HELRODRAFT_187932</name>
</gene>
<dbReference type="EMBL" id="AMQM01000211">
    <property type="status" value="NOT_ANNOTATED_CDS"/>
    <property type="molecule type" value="Genomic_DNA"/>
</dbReference>
<dbReference type="Gene3D" id="3.40.390.10">
    <property type="entry name" value="Collagenase (Catalytic Domain)"/>
    <property type="match status" value="1"/>
</dbReference>
<evidence type="ECO:0000313" key="11">
    <source>
        <dbReference type="EMBL" id="ESO12626.1"/>
    </source>
</evidence>
<dbReference type="OMA" id="RASCVMA"/>
<dbReference type="GO" id="GO:0016020">
    <property type="term" value="C:membrane"/>
    <property type="evidence" value="ECO:0007669"/>
    <property type="project" value="UniProtKB-SubCell"/>
</dbReference>
<dbReference type="PANTHER" id="PTHR11905:SF159">
    <property type="entry name" value="ADAM METALLOPROTEASE"/>
    <property type="match status" value="1"/>
</dbReference>
<dbReference type="OrthoDB" id="6100903at2759"/>
<dbReference type="InterPro" id="IPR036436">
    <property type="entry name" value="Disintegrin_dom_sf"/>
</dbReference>
<feature type="disulfide bond" evidence="6">
    <location>
        <begin position="328"/>
        <end position="337"/>
    </location>
</feature>
<dbReference type="InterPro" id="IPR001590">
    <property type="entry name" value="Peptidase_M12B"/>
</dbReference>
<dbReference type="eggNOG" id="KOG3607">
    <property type="taxonomic scope" value="Eukaryota"/>
</dbReference>
<dbReference type="SMART" id="SM00608">
    <property type="entry name" value="ACR"/>
    <property type="match status" value="1"/>
</dbReference>
<evidence type="ECO:0000256" key="2">
    <source>
        <dbReference type="ARBA" id="ARBA00022692"/>
    </source>
</evidence>
<comment type="subcellular location">
    <subcellularLocation>
        <location evidence="1">Membrane</location>
        <topology evidence="1">Single-pass membrane protein</topology>
    </subcellularLocation>
</comment>
<dbReference type="Pfam" id="PF01421">
    <property type="entry name" value="Reprolysin"/>
    <property type="match status" value="1"/>
</dbReference>
<dbReference type="PROSITE" id="PS50215">
    <property type="entry name" value="ADAM_MEPRO"/>
    <property type="match status" value="1"/>
</dbReference>
<evidence type="ECO:0008006" key="14">
    <source>
        <dbReference type="Google" id="ProtNLM"/>
    </source>
</evidence>
<sequence length="394" mass="41949">MGHNFGLTHDDSCVCSDAACIMKTSLTPSSPPTKFSSCSLTEFANNWIKGYDLCLWNIPDIVASSTCGNGVVEDGETCDCGGLPSDVCNPSCCNKVTCQLVSTYQCASGLCCDLPTCKFYQANTVCRGASGTCDIQELCGGTSAYCPEDTYKHDGTQCAVDGVTAYCSEGKCRTRDTQCALVWGSGVKSSPEFCYTTNNVQGDSSGNCRQTLTSIPTYYPCVTSDVLCGQLFCDSSSKNGNTQLRSKLTGYITYNGITCNYASLNFGTQIPNPGYVPNGASCGNNMVKFNVMCYNNSCKSVSDFLTITPCSATCSDNGICNNKGNCQCLNGLAYPQCSGNIVTLQTLQTTTTTVITTTKTTTTTTTTSIPNNGHCLRSLTFLIYLSSFLCLQLM</sequence>